<evidence type="ECO:0000259" key="8">
    <source>
        <dbReference type="PROSITE" id="PS51379"/>
    </source>
</evidence>
<feature type="transmembrane region" description="Helical" evidence="7">
    <location>
        <begin position="83"/>
        <end position="107"/>
    </location>
</feature>
<dbReference type="InterPro" id="IPR017896">
    <property type="entry name" value="4Fe4S_Fe-S-bd"/>
</dbReference>
<accession>A0A1A6B4D6</accession>
<reference evidence="9 10" key="1">
    <citation type="journal article" date="2012" name="Front. Microbiol.">
        <title>Draft Genome Sequence of the Virulent Strain 01-B526 of the Fish Pathogen Aeromonas salmonicida.</title>
        <authorList>
            <person name="Charette S.J."/>
            <person name="Brochu F."/>
            <person name="Boyle B."/>
            <person name="Filion G."/>
            <person name="Tanaka K.H."/>
            <person name="Derome N."/>
        </authorList>
    </citation>
    <scope>NUCLEOTIDE SEQUENCE [LARGE SCALE GENOMIC DNA]</scope>
    <source>
        <strain evidence="9 10">P11</strain>
    </source>
</reference>
<name>A0A1A6B4D6_9CLOT</name>
<dbReference type="GO" id="GO:0005886">
    <property type="term" value="C:plasma membrane"/>
    <property type="evidence" value="ECO:0007669"/>
    <property type="project" value="TreeGrafter"/>
</dbReference>
<keyword evidence="7" id="KW-0472">Membrane</keyword>
<evidence type="ECO:0000256" key="5">
    <source>
        <dbReference type="ARBA" id="ARBA00023004"/>
    </source>
</evidence>
<evidence type="ECO:0000256" key="2">
    <source>
        <dbReference type="ARBA" id="ARBA00022485"/>
    </source>
</evidence>
<evidence type="ECO:0000256" key="6">
    <source>
        <dbReference type="ARBA" id="ARBA00023014"/>
    </source>
</evidence>
<keyword evidence="7" id="KW-1133">Transmembrane helix</keyword>
<comment type="caution">
    <text evidence="9">The sequence shown here is derived from an EMBL/GenBank/DDBJ whole genome shotgun (WGS) entry which is preliminary data.</text>
</comment>
<evidence type="ECO:0000256" key="7">
    <source>
        <dbReference type="SAM" id="Phobius"/>
    </source>
</evidence>
<keyword evidence="2" id="KW-0004">4Fe-4S</keyword>
<dbReference type="EMBL" id="LROS01000001">
    <property type="protein sequence ID" value="OBR97204.1"/>
    <property type="molecule type" value="Genomic_DNA"/>
</dbReference>
<keyword evidence="1" id="KW-0813">Transport</keyword>
<dbReference type="SUPFAM" id="SSF54862">
    <property type="entry name" value="4Fe-4S ferredoxins"/>
    <property type="match status" value="1"/>
</dbReference>
<dbReference type="PANTHER" id="PTHR30176">
    <property type="entry name" value="FERREDOXIN-TYPE PROTEIN NAPH"/>
    <property type="match status" value="1"/>
</dbReference>
<proteinExistence type="predicted"/>
<dbReference type="RefSeq" id="WP_065076580.1">
    <property type="nucleotide sequence ID" value="NZ_LROS01000001.1"/>
</dbReference>
<evidence type="ECO:0000313" key="9">
    <source>
        <dbReference type="EMBL" id="OBR97204.1"/>
    </source>
</evidence>
<organism evidence="9 10">
    <name type="scientific">Clostridium ragsdalei P11</name>
    <dbReference type="NCBI Taxonomy" id="1353534"/>
    <lineage>
        <taxon>Bacteria</taxon>
        <taxon>Bacillati</taxon>
        <taxon>Bacillota</taxon>
        <taxon>Clostridia</taxon>
        <taxon>Eubacteriales</taxon>
        <taxon>Clostridiaceae</taxon>
        <taxon>Clostridium</taxon>
    </lineage>
</organism>
<evidence type="ECO:0000256" key="3">
    <source>
        <dbReference type="ARBA" id="ARBA00022723"/>
    </source>
</evidence>
<dbReference type="PROSITE" id="PS51379">
    <property type="entry name" value="4FE4S_FER_2"/>
    <property type="match status" value="1"/>
</dbReference>
<feature type="transmembrane region" description="Helical" evidence="7">
    <location>
        <begin position="7"/>
        <end position="27"/>
    </location>
</feature>
<gene>
    <name evidence="9" type="primary">yccM_2</name>
    <name evidence="9" type="ORF">CLRAG_01230</name>
</gene>
<keyword evidence="4" id="KW-0249">Electron transport</keyword>
<dbReference type="Pfam" id="PF13237">
    <property type="entry name" value="Fer4_10"/>
    <property type="match status" value="1"/>
</dbReference>
<keyword evidence="5" id="KW-0408">Iron</keyword>
<dbReference type="PANTHER" id="PTHR30176:SF3">
    <property type="entry name" value="FERREDOXIN-TYPE PROTEIN NAPH"/>
    <property type="match status" value="1"/>
</dbReference>
<dbReference type="Pfam" id="PF12801">
    <property type="entry name" value="Fer4_5"/>
    <property type="match status" value="2"/>
</dbReference>
<dbReference type="GO" id="GO:0051539">
    <property type="term" value="F:4 iron, 4 sulfur cluster binding"/>
    <property type="evidence" value="ECO:0007669"/>
    <property type="project" value="UniProtKB-KW"/>
</dbReference>
<dbReference type="InterPro" id="IPR051684">
    <property type="entry name" value="Electron_Trans/Redox"/>
</dbReference>
<evidence type="ECO:0000256" key="1">
    <source>
        <dbReference type="ARBA" id="ARBA00022448"/>
    </source>
</evidence>
<dbReference type="GO" id="GO:0046872">
    <property type="term" value="F:metal ion binding"/>
    <property type="evidence" value="ECO:0007669"/>
    <property type="project" value="UniProtKB-KW"/>
</dbReference>
<evidence type="ECO:0000313" key="10">
    <source>
        <dbReference type="Proteomes" id="UP000093954"/>
    </source>
</evidence>
<sequence>MKLRKKISFLSFFLLPITLNYFSPVLIVQGSFEKTLTSMHIIFGLMILLAVFFGGAWCSYICPFGALQDLLPNTSSKGKLPNLKLLTGGVFLVLIVAPIVMSGFQRIILPYHMQNTKISISSVHDVIRYYIVTISIILITIAAGKRTWCRCICPMYIFNYIGIKIGRFFKLPTLKIVSESDKCTQCRKCTEHCLMGLDVANMVKNNKWNTNECIKCGECLNQCKCDALKIKWTK</sequence>
<keyword evidence="10" id="KW-1185">Reference proteome</keyword>
<dbReference type="Proteomes" id="UP000093954">
    <property type="component" value="Unassembled WGS sequence"/>
</dbReference>
<keyword evidence="3" id="KW-0479">Metal-binding</keyword>
<feature type="transmembrane region" description="Helical" evidence="7">
    <location>
        <begin position="127"/>
        <end position="144"/>
    </location>
</feature>
<feature type="transmembrane region" description="Helical" evidence="7">
    <location>
        <begin position="39"/>
        <end position="62"/>
    </location>
</feature>
<dbReference type="PATRIC" id="fig|1353534.3.peg.125"/>
<keyword evidence="7" id="KW-0812">Transmembrane</keyword>
<protein>
    <submittedName>
        <fullName evidence="9">Putative electron transport protein YccM</fullName>
    </submittedName>
</protein>
<keyword evidence="6" id="KW-0411">Iron-sulfur</keyword>
<dbReference type="AlphaFoldDB" id="A0A1A6B4D6"/>
<evidence type="ECO:0000256" key="4">
    <source>
        <dbReference type="ARBA" id="ARBA00022982"/>
    </source>
</evidence>
<feature type="domain" description="4Fe-4S ferredoxin-type" evidence="8">
    <location>
        <begin position="204"/>
        <end position="233"/>
    </location>
</feature>